<keyword evidence="2" id="KW-1185">Reference proteome</keyword>
<comment type="caution">
    <text evidence="1">The sequence shown here is derived from an EMBL/GenBank/DDBJ whole genome shotgun (WGS) entry which is preliminary data.</text>
</comment>
<gene>
    <name evidence="1" type="ORF">PLOB_00004580</name>
</gene>
<evidence type="ECO:0000313" key="1">
    <source>
        <dbReference type="EMBL" id="CAH3044969.1"/>
    </source>
</evidence>
<protein>
    <recommendedName>
        <fullName evidence="3">Contactin-associated protein-like 2</fullName>
    </recommendedName>
</protein>
<name>A0ABN8NB58_9CNID</name>
<evidence type="ECO:0008006" key="3">
    <source>
        <dbReference type="Google" id="ProtNLM"/>
    </source>
</evidence>
<sequence>MTEKNGVGVTVISHDSENRTKVKGYENPGTYTRDVNYTGARLSQLASLTEVSSHCEQFIKYECHSSVLLSNNYPNGWWVSRNSTKMTYWGGASVNDKCGCGMNNSCADPSYGCNCDKNDEVWREDSGLLTDRTKLPVKQLKFGDTGESWEIGFHTLGKFKCYAPYLKKSDPTAKSGNYIIDPDGEGCQEGFSVYCDITDKNGVDVTVISHHRESRKHVTGYERPGSYSRAILYRGASFSQLTNLTSVSSHCEQFK</sequence>
<evidence type="ECO:0000313" key="2">
    <source>
        <dbReference type="Proteomes" id="UP001159405"/>
    </source>
</evidence>
<accession>A0ABN8NB58</accession>
<proteinExistence type="predicted"/>
<dbReference type="NCBIfam" id="NF040941">
    <property type="entry name" value="GGGWT_bact"/>
    <property type="match status" value="1"/>
</dbReference>
<organism evidence="1 2">
    <name type="scientific">Porites lobata</name>
    <dbReference type="NCBI Taxonomy" id="104759"/>
    <lineage>
        <taxon>Eukaryota</taxon>
        <taxon>Metazoa</taxon>
        <taxon>Cnidaria</taxon>
        <taxon>Anthozoa</taxon>
        <taxon>Hexacorallia</taxon>
        <taxon>Scleractinia</taxon>
        <taxon>Fungiina</taxon>
        <taxon>Poritidae</taxon>
        <taxon>Porites</taxon>
    </lineage>
</organism>
<reference evidence="1 2" key="1">
    <citation type="submission" date="2022-05" db="EMBL/GenBank/DDBJ databases">
        <authorList>
            <consortium name="Genoscope - CEA"/>
            <person name="William W."/>
        </authorList>
    </citation>
    <scope>NUCLEOTIDE SEQUENCE [LARGE SCALE GENOMIC DNA]</scope>
</reference>
<dbReference type="Gene3D" id="2.60.120.1000">
    <property type="match status" value="2"/>
</dbReference>
<dbReference type="EMBL" id="CALNXK010000012">
    <property type="protein sequence ID" value="CAH3044969.1"/>
    <property type="molecule type" value="Genomic_DNA"/>
</dbReference>
<dbReference type="Proteomes" id="UP001159405">
    <property type="component" value="Unassembled WGS sequence"/>
</dbReference>